<name>A0A365U520_9RHOB</name>
<dbReference type="NCBIfam" id="NF002676">
    <property type="entry name" value="PRK02399.1-4"/>
    <property type="match status" value="1"/>
</dbReference>
<evidence type="ECO:0000313" key="3">
    <source>
        <dbReference type="EMBL" id="RBI83154.1"/>
    </source>
</evidence>
<proteinExistence type="predicted"/>
<dbReference type="OrthoDB" id="9776369at2"/>
<evidence type="ECO:0000313" key="4">
    <source>
        <dbReference type="Proteomes" id="UP000253370"/>
    </source>
</evidence>
<protein>
    <submittedName>
        <fullName evidence="3">UPF0261 family protein</fullName>
    </submittedName>
</protein>
<gene>
    <name evidence="3" type="ORF">DRV85_17050</name>
</gene>
<dbReference type="InterPro" id="IPR056778">
    <property type="entry name" value="UPF0261_C"/>
</dbReference>
<dbReference type="PANTHER" id="PTHR31862">
    <property type="entry name" value="UPF0261 DOMAIN PROTEIN (AFU_ORTHOLOGUE AFUA_1G10120)"/>
    <property type="match status" value="1"/>
</dbReference>
<accession>A0A365U520</accession>
<sequence>MADKTILVVGTYDTKTDELTYLTGRIRAQGGGVVTMDVSVLGDPPEPTDISKHDVAGAADSTIEQVIASGDENSAMQIMARGAAAQAARLHAEGRIDGMIVLGGSMGTDLALDACRALPLGFPKYIVSTIAFSPLLPPERLPADVQMILWAGGLYGLNSVCKSSLSQAAGAVLGAARAVEPPRTDRPLIGMTSLGKTALKYMVTLKPALEARGYEVAVFHATGMGGRAFENLAAEGAFACVFDFCTQELGNHWHGSTVSAGPDRLTNAGRHGVPQIVAPGCYDLVDLIGWQPLDPKWSEHPSHAHNRLITSVVLNDEERREVARAHAQQLAQATGPTALILPEGGCGEWDRPGEDLHDSAGLAAFMQEMKEACPPNVALHAIPDHINDPGFCDTALGIFDAWVAEGKLPARPAR</sequence>
<dbReference type="Pfam" id="PF23189">
    <property type="entry name" value="UPF0261_C"/>
    <property type="match status" value="1"/>
</dbReference>
<dbReference type="Gene3D" id="3.40.50.12030">
    <property type="entry name" value="Uncharacterised protein family UPF0261, NC domain"/>
    <property type="match status" value="1"/>
</dbReference>
<keyword evidence="4" id="KW-1185">Reference proteome</keyword>
<comment type="caution">
    <text evidence="3">The sequence shown here is derived from an EMBL/GenBank/DDBJ whole genome shotgun (WGS) entry which is preliminary data.</text>
</comment>
<dbReference type="NCBIfam" id="NF002674">
    <property type="entry name" value="PRK02399.1-2"/>
    <property type="match status" value="1"/>
</dbReference>
<dbReference type="PANTHER" id="PTHR31862:SF1">
    <property type="entry name" value="UPF0261 DOMAIN PROTEIN (AFU_ORTHOLOGUE AFUA_1G10120)"/>
    <property type="match status" value="1"/>
</dbReference>
<dbReference type="Pfam" id="PF06792">
    <property type="entry name" value="UPF0261"/>
    <property type="match status" value="1"/>
</dbReference>
<dbReference type="CDD" id="cd15488">
    <property type="entry name" value="Tm-1-like"/>
    <property type="match status" value="1"/>
</dbReference>
<organism evidence="3 4">
    <name type="scientific">Rhodosalinus halophilus</name>
    <dbReference type="NCBI Taxonomy" id="2259333"/>
    <lineage>
        <taxon>Bacteria</taxon>
        <taxon>Pseudomonadati</taxon>
        <taxon>Pseudomonadota</taxon>
        <taxon>Alphaproteobacteria</taxon>
        <taxon>Rhodobacterales</taxon>
        <taxon>Paracoccaceae</taxon>
        <taxon>Rhodosalinus</taxon>
    </lineage>
</organism>
<dbReference type="InterPro" id="IPR008322">
    <property type="entry name" value="UPF0261"/>
</dbReference>
<dbReference type="PIRSF" id="PIRSF033271">
    <property type="entry name" value="UCP033271"/>
    <property type="match status" value="1"/>
</dbReference>
<evidence type="ECO:0000259" key="2">
    <source>
        <dbReference type="Pfam" id="PF23189"/>
    </source>
</evidence>
<reference evidence="3 4" key="1">
    <citation type="submission" date="2018-07" db="EMBL/GenBank/DDBJ databases">
        <title>Rhodosalinus sp. strain E84T genomic sequence and assembly.</title>
        <authorList>
            <person name="Liu Z.-W."/>
            <person name="Lu D.-C."/>
        </authorList>
    </citation>
    <scope>NUCLEOTIDE SEQUENCE [LARGE SCALE GENOMIC DNA]</scope>
    <source>
        <strain evidence="3 4">E84</strain>
    </source>
</reference>
<dbReference type="InterPro" id="IPR051353">
    <property type="entry name" value="Tobamovirus_resist_UPF0261"/>
</dbReference>
<dbReference type="InterPro" id="IPR044122">
    <property type="entry name" value="UPF0261_N"/>
</dbReference>
<dbReference type="Gene3D" id="3.40.50.12020">
    <property type="entry name" value="Uncharacterised protein family UPF0261, NN domain"/>
    <property type="match status" value="1"/>
</dbReference>
<dbReference type="EMBL" id="QNTQ01000021">
    <property type="protein sequence ID" value="RBI83154.1"/>
    <property type="molecule type" value="Genomic_DNA"/>
</dbReference>
<dbReference type="InterPro" id="IPR029058">
    <property type="entry name" value="AB_hydrolase_fold"/>
</dbReference>
<dbReference type="Proteomes" id="UP000253370">
    <property type="component" value="Unassembled WGS sequence"/>
</dbReference>
<feature type="domain" description="UPF0261" evidence="2">
    <location>
        <begin position="186"/>
        <end position="401"/>
    </location>
</feature>
<feature type="domain" description="UPF0261" evidence="1">
    <location>
        <begin position="4"/>
        <end position="179"/>
    </location>
</feature>
<dbReference type="RefSeq" id="WP_113290686.1">
    <property type="nucleotide sequence ID" value="NZ_QNTQ01000021.1"/>
</dbReference>
<dbReference type="SUPFAM" id="SSF53474">
    <property type="entry name" value="alpha/beta-Hydrolases"/>
    <property type="match status" value="1"/>
</dbReference>
<evidence type="ECO:0000259" key="1">
    <source>
        <dbReference type="Pfam" id="PF06792"/>
    </source>
</evidence>
<dbReference type="AlphaFoldDB" id="A0A365U520"/>